<dbReference type="AlphaFoldDB" id="A0A316G852"/>
<name>A0A316G852_9RHOB</name>
<dbReference type="InterPro" id="IPR005303">
    <property type="entry name" value="MOCOS_middle"/>
</dbReference>
<feature type="domain" description="MOSC" evidence="1">
    <location>
        <begin position="103"/>
        <end position="247"/>
    </location>
</feature>
<dbReference type="InterPro" id="IPR005302">
    <property type="entry name" value="MoCF_Sase_C"/>
</dbReference>
<dbReference type="Gene3D" id="2.40.33.20">
    <property type="entry name" value="PK beta-barrel domain-like"/>
    <property type="match status" value="1"/>
</dbReference>
<dbReference type="InterPro" id="IPR011037">
    <property type="entry name" value="Pyrv_Knase-like_insert_dom_sf"/>
</dbReference>
<dbReference type="GO" id="GO:0030170">
    <property type="term" value="F:pyridoxal phosphate binding"/>
    <property type="evidence" value="ECO:0007669"/>
    <property type="project" value="InterPro"/>
</dbReference>
<sequence>MTWHLAQIWRHPIKGIGAESLEHVGLQVDRPLPLDRAWAVLEEGGEAADGWRPCRNFLRGAKGPSLMAVTARVEGEAIHLSHPDRPDITITPGTAEAAPALFAWLRPIYPTDRRGPATLVKAPPAGMSDAPFASVAVLNMSSLRALSQKLGQSLDPRRFRGNLWLEGLAPWEEFDLLSKRLRIAGAELDVIEPIGRCRATEANPETGKRDANTLAALEDGWGHTQFGVYAMVRRAGRVTVGDEVTRA</sequence>
<dbReference type="OrthoDB" id="581532at2"/>
<dbReference type="RefSeq" id="WP_109670890.1">
    <property type="nucleotide sequence ID" value="NZ_QGGW01000015.1"/>
</dbReference>
<dbReference type="Proteomes" id="UP000245708">
    <property type="component" value="Unassembled WGS sequence"/>
</dbReference>
<dbReference type="GO" id="GO:0003824">
    <property type="term" value="F:catalytic activity"/>
    <property type="evidence" value="ECO:0007669"/>
    <property type="project" value="InterPro"/>
</dbReference>
<proteinExistence type="predicted"/>
<gene>
    <name evidence="2" type="ORF">C7455_11524</name>
</gene>
<dbReference type="PROSITE" id="PS51340">
    <property type="entry name" value="MOSC"/>
    <property type="match status" value="1"/>
</dbReference>
<keyword evidence="3" id="KW-1185">Reference proteome</keyword>
<dbReference type="EMBL" id="QGGW01000015">
    <property type="protein sequence ID" value="PWK55890.1"/>
    <property type="molecule type" value="Genomic_DNA"/>
</dbReference>
<reference evidence="2 3" key="1">
    <citation type="submission" date="2018-05" db="EMBL/GenBank/DDBJ databases">
        <title>Genomic Encyclopedia of Type Strains, Phase IV (KMG-IV): sequencing the most valuable type-strain genomes for metagenomic binning, comparative biology and taxonomic classification.</title>
        <authorList>
            <person name="Goeker M."/>
        </authorList>
    </citation>
    <scope>NUCLEOTIDE SEQUENCE [LARGE SCALE GENOMIC DNA]</scope>
    <source>
        <strain evidence="2 3">DSM 16097</strain>
    </source>
</reference>
<evidence type="ECO:0000313" key="2">
    <source>
        <dbReference type="EMBL" id="PWK55890.1"/>
    </source>
</evidence>
<evidence type="ECO:0000313" key="3">
    <source>
        <dbReference type="Proteomes" id="UP000245708"/>
    </source>
</evidence>
<comment type="caution">
    <text evidence="2">The sequence shown here is derived from an EMBL/GenBank/DDBJ whole genome shotgun (WGS) entry which is preliminary data.</text>
</comment>
<dbReference type="SUPFAM" id="SSF50800">
    <property type="entry name" value="PK beta-barrel domain-like"/>
    <property type="match status" value="1"/>
</dbReference>
<protein>
    <recommendedName>
        <fullName evidence="1">MOSC domain-containing protein</fullName>
    </recommendedName>
</protein>
<evidence type="ECO:0000259" key="1">
    <source>
        <dbReference type="PROSITE" id="PS51340"/>
    </source>
</evidence>
<dbReference type="Pfam" id="PF03473">
    <property type="entry name" value="MOSC"/>
    <property type="match status" value="1"/>
</dbReference>
<dbReference type="GO" id="GO:0030151">
    <property type="term" value="F:molybdenum ion binding"/>
    <property type="evidence" value="ECO:0007669"/>
    <property type="project" value="InterPro"/>
</dbReference>
<accession>A0A316G852</accession>
<organism evidence="2 3">
    <name type="scientific">Roseicyclus mahoneyensis</name>
    <dbReference type="NCBI Taxonomy" id="164332"/>
    <lineage>
        <taxon>Bacteria</taxon>
        <taxon>Pseudomonadati</taxon>
        <taxon>Pseudomonadota</taxon>
        <taxon>Alphaproteobacteria</taxon>
        <taxon>Rhodobacterales</taxon>
        <taxon>Roseobacteraceae</taxon>
        <taxon>Roseicyclus</taxon>
    </lineage>
</organism>
<dbReference type="Pfam" id="PF03476">
    <property type="entry name" value="MOSC_N"/>
    <property type="match status" value="1"/>
</dbReference>